<evidence type="ECO:0000256" key="1">
    <source>
        <dbReference type="ARBA" id="ARBA00004651"/>
    </source>
</evidence>
<dbReference type="EMBL" id="CAXDID020000366">
    <property type="protein sequence ID" value="CAL6082585.1"/>
    <property type="molecule type" value="Genomic_DNA"/>
</dbReference>
<evidence type="ECO:0000256" key="3">
    <source>
        <dbReference type="ARBA" id="ARBA00022692"/>
    </source>
</evidence>
<feature type="region of interest" description="Disordered" evidence="6">
    <location>
        <begin position="562"/>
        <end position="584"/>
    </location>
</feature>
<name>A0AA86RDB8_9EUKA</name>
<gene>
    <name evidence="8" type="ORF">HINF_LOCUS58732</name>
    <name evidence="9" type="ORF">HINF_LOCUS61314</name>
</gene>
<feature type="transmembrane region" description="Helical" evidence="7">
    <location>
        <begin position="340"/>
        <end position="364"/>
    </location>
</feature>
<sequence length="584" mass="65307">MDRQTAYSLSDASTGSMQSQVERIEQSFLMMDPLQLLLERTFGIGVCEIVNRCVQLIVLHLVLFYCGVASCTQYVFITSLFELAEVIPESCLIGARSFITRYIQRKQIAATSIYFTTAFVLSLLTGLIVMLILALVPSIESGLKIDSQNVTFYKILFISAPFTRVLFISLCRAFDAEFRPTFGYLFQVVNGVAYALGCYVVYLISQNSKLTAFAIIGLIINVITLGFLFYRYVNKTEQLQLSISRLIPFRIQVTGHILKEAAYTMMHTLYEPLFFMIILVFYINKTDSEKVLIVPMFKVFQILSKLGNSFNVAAGQTVGTFAELNIKMSRYDRIYRLQKFGIVIVAGTSIALGIIVFIVGPIIARDIVVESALAEDQITTFKTLAKYVKLSGIYGCFGTCYQLSMALAKVQFTKQVIVFDPILKYAYLISIIITGTLTKNKKYYQSYLCQQILECICGCVYFVHQLLQLTQLRQAAIQEVEEQRIQPMLDDESSSKEKVFNSKQEDKSKESSAMISAAVMPALKSQDVHDGNLSNESGYIKSLTADPNFPSQFNSVKDPMSILIGEDKSGPKSGNNSNGSGIID</sequence>
<evidence type="ECO:0000256" key="6">
    <source>
        <dbReference type="SAM" id="MobiDB-lite"/>
    </source>
</evidence>
<feature type="compositionally biased region" description="Low complexity" evidence="6">
    <location>
        <begin position="573"/>
        <end position="584"/>
    </location>
</feature>
<evidence type="ECO:0000313" key="10">
    <source>
        <dbReference type="Proteomes" id="UP001642409"/>
    </source>
</evidence>
<keyword evidence="3 7" id="KW-0812">Transmembrane</keyword>
<evidence type="ECO:0000256" key="7">
    <source>
        <dbReference type="SAM" id="Phobius"/>
    </source>
</evidence>
<accession>A0AA86RDB8</accession>
<feature type="transmembrane region" description="Helical" evidence="7">
    <location>
        <begin position="210"/>
        <end position="230"/>
    </location>
</feature>
<evidence type="ECO:0000256" key="2">
    <source>
        <dbReference type="ARBA" id="ARBA00022475"/>
    </source>
</evidence>
<proteinExistence type="predicted"/>
<comment type="subcellular location">
    <subcellularLocation>
        <location evidence="1">Cell membrane</location>
        <topology evidence="1">Multi-pass membrane protein</topology>
    </subcellularLocation>
</comment>
<feature type="transmembrane region" description="Helical" evidence="7">
    <location>
        <begin position="113"/>
        <end position="139"/>
    </location>
</feature>
<dbReference type="InterPro" id="IPR051327">
    <property type="entry name" value="MATE_MepA_subfamily"/>
</dbReference>
<dbReference type="GO" id="GO:0005886">
    <property type="term" value="C:plasma membrane"/>
    <property type="evidence" value="ECO:0007669"/>
    <property type="project" value="UniProtKB-SubCell"/>
</dbReference>
<dbReference type="PANTHER" id="PTHR43823">
    <property type="entry name" value="SPORULATION PROTEIN YKVU"/>
    <property type="match status" value="1"/>
</dbReference>
<keyword evidence="5 7" id="KW-0472">Membrane</keyword>
<feature type="compositionally biased region" description="Basic and acidic residues" evidence="6">
    <location>
        <begin position="493"/>
        <end position="510"/>
    </location>
</feature>
<feature type="transmembrane region" description="Helical" evidence="7">
    <location>
        <begin position="151"/>
        <end position="170"/>
    </location>
</feature>
<protein>
    <submittedName>
        <fullName evidence="8">MatE and transmembrane domain-containing protein</fullName>
    </submittedName>
    <submittedName>
        <fullName evidence="9">MatE_and transmembrane domain-containing protein</fullName>
    </submittedName>
</protein>
<evidence type="ECO:0000256" key="4">
    <source>
        <dbReference type="ARBA" id="ARBA00022989"/>
    </source>
</evidence>
<reference evidence="8" key="1">
    <citation type="submission" date="2023-06" db="EMBL/GenBank/DDBJ databases">
        <authorList>
            <person name="Kurt Z."/>
        </authorList>
    </citation>
    <scope>NUCLEOTIDE SEQUENCE</scope>
</reference>
<feature type="region of interest" description="Disordered" evidence="6">
    <location>
        <begin position="487"/>
        <end position="511"/>
    </location>
</feature>
<evidence type="ECO:0000313" key="9">
    <source>
        <dbReference type="EMBL" id="CAL6082585.1"/>
    </source>
</evidence>
<dbReference type="AlphaFoldDB" id="A0AA86RDB8"/>
<organism evidence="8">
    <name type="scientific">Hexamita inflata</name>
    <dbReference type="NCBI Taxonomy" id="28002"/>
    <lineage>
        <taxon>Eukaryota</taxon>
        <taxon>Metamonada</taxon>
        <taxon>Diplomonadida</taxon>
        <taxon>Hexamitidae</taxon>
        <taxon>Hexamitinae</taxon>
        <taxon>Hexamita</taxon>
    </lineage>
</organism>
<keyword evidence="4 7" id="KW-1133">Transmembrane helix</keyword>
<feature type="transmembrane region" description="Helical" evidence="7">
    <location>
        <begin position="182"/>
        <end position="204"/>
    </location>
</feature>
<evidence type="ECO:0000256" key="5">
    <source>
        <dbReference type="ARBA" id="ARBA00023136"/>
    </source>
</evidence>
<dbReference type="Proteomes" id="UP001642409">
    <property type="component" value="Unassembled WGS sequence"/>
</dbReference>
<dbReference type="EMBL" id="CATOUU010001089">
    <property type="protein sequence ID" value="CAI9971087.1"/>
    <property type="molecule type" value="Genomic_DNA"/>
</dbReference>
<dbReference type="PANTHER" id="PTHR43823:SF3">
    <property type="entry name" value="MULTIDRUG EXPORT PROTEIN MEPA"/>
    <property type="match status" value="1"/>
</dbReference>
<evidence type="ECO:0000313" key="8">
    <source>
        <dbReference type="EMBL" id="CAI9971087.1"/>
    </source>
</evidence>
<keyword evidence="2" id="KW-1003">Cell membrane</keyword>
<keyword evidence="10" id="KW-1185">Reference proteome</keyword>
<reference evidence="9 10" key="2">
    <citation type="submission" date="2024-07" db="EMBL/GenBank/DDBJ databases">
        <authorList>
            <person name="Akdeniz Z."/>
        </authorList>
    </citation>
    <scope>NUCLEOTIDE SEQUENCE [LARGE SCALE GENOMIC DNA]</scope>
</reference>
<comment type="caution">
    <text evidence="8">The sequence shown here is derived from an EMBL/GenBank/DDBJ whole genome shotgun (WGS) entry which is preliminary data.</text>
</comment>